<reference evidence="1 2" key="1">
    <citation type="submission" date="2024-01" db="EMBL/GenBank/DDBJ databases">
        <title>The genomes of 5 underutilized Papilionoideae crops provide insights into root nodulation and disease resistanc.</title>
        <authorList>
            <person name="Jiang F."/>
        </authorList>
    </citation>
    <scope>NUCLEOTIDE SEQUENCE [LARGE SCALE GENOMIC DNA]</scope>
    <source>
        <strain evidence="1">DUOXIRENSHENG_FW03</strain>
        <tissue evidence="1">Leaves</tissue>
    </source>
</reference>
<sequence>MFGPLGSSKYSSKPQRTLTLIINSPKPKVHSLHTPHSTLLTPHSSLLTHCRIAFHHTKLAITSKNPTLSFSAANHPFAAAPAAPPYNFRF</sequence>
<comment type="caution">
    <text evidence="1">The sequence shown here is derived from an EMBL/GenBank/DDBJ whole genome shotgun (WGS) entry which is preliminary data.</text>
</comment>
<name>A0AAN9SVS2_PSOTE</name>
<evidence type="ECO:0000313" key="2">
    <source>
        <dbReference type="Proteomes" id="UP001386955"/>
    </source>
</evidence>
<accession>A0AAN9SVS2</accession>
<proteinExistence type="predicted"/>
<evidence type="ECO:0000313" key="1">
    <source>
        <dbReference type="EMBL" id="KAK7407329.1"/>
    </source>
</evidence>
<organism evidence="1 2">
    <name type="scientific">Psophocarpus tetragonolobus</name>
    <name type="common">Winged bean</name>
    <name type="synonym">Dolichos tetragonolobus</name>
    <dbReference type="NCBI Taxonomy" id="3891"/>
    <lineage>
        <taxon>Eukaryota</taxon>
        <taxon>Viridiplantae</taxon>
        <taxon>Streptophyta</taxon>
        <taxon>Embryophyta</taxon>
        <taxon>Tracheophyta</taxon>
        <taxon>Spermatophyta</taxon>
        <taxon>Magnoliopsida</taxon>
        <taxon>eudicotyledons</taxon>
        <taxon>Gunneridae</taxon>
        <taxon>Pentapetalae</taxon>
        <taxon>rosids</taxon>
        <taxon>fabids</taxon>
        <taxon>Fabales</taxon>
        <taxon>Fabaceae</taxon>
        <taxon>Papilionoideae</taxon>
        <taxon>50 kb inversion clade</taxon>
        <taxon>NPAAA clade</taxon>
        <taxon>indigoferoid/millettioid clade</taxon>
        <taxon>Phaseoleae</taxon>
        <taxon>Psophocarpus</taxon>
    </lineage>
</organism>
<keyword evidence="2" id="KW-1185">Reference proteome</keyword>
<gene>
    <name evidence="1" type="ORF">VNO78_09157</name>
</gene>
<protein>
    <submittedName>
        <fullName evidence="1">Uncharacterized protein</fullName>
    </submittedName>
</protein>
<dbReference type="Proteomes" id="UP001386955">
    <property type="component" value="Unassembled WGS sequence"/>
</dbReference>
<dbReference type="AlphaFoldDB" id="A0AAN9SVS2"/>
<dbReference type="EMBL" id="JAYMYS010000002">
    <property type="protein sequence ID" value="KAK7407329.1"/>
    <property type="molecule type" value="Genomic_DNA"/>
</dbReference>